<protein>
    <recommendedName>
        <fullName evidence="4">homocysteine desulfhydrase</fullName>
        <ecNumber evidence="4">4.4.1.2</ecNumber>
    </recommendedName>
    <alternativeName>
        <fullName evidence="5">Homocysteine desulfhydrase</fullName>
    </alternativeName>
</protein>
<dbReference type="PIRSF" id="PIRSF001434">
    <property type="entry name" value="CGS"/>
    <property type="match status" value="1"/>
</dbReference>
<name>A0A0F5HZQ4_BACTR</name>
<evidence type="ECO:0000256" key="2">
    <source>
        <dbReference type="ARBA" id="ARBA00009077"/>
    </source>
</evidence>
<evidence type="ECO:0000256" key="9">
    <source>
        <dbReference type="RuleBase" id="RU362118"/>
    </source>
</evidence>
<comment type="catalytic activity">
    <reaction evidence="7">
        <text>L-methionine + H2O = methanethiol + 2-oxobutanoate + NH4(+)</text>
        <dbReference type="Rhea" id="RHEA:23800"/>
        <dbReference type="ChEBI" id="CHEBI:15377"/>
        <dbReference type="ChEBI" id="CHEBI:16007"/>
        <dbReference type="ChEBI" id="CHEBI:16763"/>
        <dbReference type="ChEBI" id="CHEBI:28938"/>
        <dbReference type="ChEBI" id="CHEBI:57844"/>
        <dbReference type="EC" id="4.4.1.11"/>
    </reaction>
    <physiologicalReaction direction="left-to-right" evidence="7">
        <dbReference type="Rhea" id="RHEA:23801"/>
    </physiologicalReaction>
</comment>
<dbReference type="InterPro" id="IPR000277">
    <property type="entry name" value="Cys/Met-Metab_PyrdxlP-dep_enz"/>
</dbReference>
<dbReference type="GO" id="GO:0019346">
    <property type="term" value="P:transsulfuration"/>
    <property type="evidence" value="ECO:0007669"/>
    <property type="project" value="InterPro"/>
</dbReference>
<evidence type="ECO:0000256" key="10">
    <source>
        <dbReference type="SAM" id="Coils"/>
    </source>
</evidence>
<evidence type="ECO:0000256" key="11">
    <source>
        <dbReference type="SAM" id="MobiDB-lite"/>
    </source>
</evidence>
<dbReference type="EMBL" id="JWIR02000022">
    <property type="protein sequence ID" value="KKB41443.1"/>
    <property type="molecule type" value="Genomic_DNA"/>
</dbReference>
<dbReference type="InterPro" id="IPR015424">
    <property type="entry name" value="PyrdxlP-dep_Trfase"/>
</dbReference>
<accession>A0A0F5I7K0</accession>
<feature type="modified residue" description="N6-(pyridoxal phosphate)lysine" evidence="8">
    <location>
        <position position="206"/>
    </location>
</feature>
<dbReference type="SUPFAM" id="SSF53383">
    <property type="entry name" value="PLP-dependent transferases"/>
    <property type="match status" value="1"/>
</dbReference>
<dbReference type="PANTHER" id="PTHR11808:SF89">
    <property type="entry name" value="METHIONINE GAMMA-LYASE"/>
    <property type="match status" value="1"/>
</dbReference>
<comment type="cofactor">
    <cofactor evidence="1 9">
        <name>pyridoxal 5'-phosphate</name>
        <dbReference type="ChEBI" id="CHEBI:597326"/>
    </cofactor>
</comment>
<dbReference type="Gene3D" id="3.40.640.10">
    <property type="entry name" value="Type I PLP-dependent aspartate aminotransferase-like (Major domain)"/>
    <property type="match status" value="1"/>
</dbReference>
<evidence type="ECO:0000256" key="7">
    <source>
        <dbReference type="ARBA" id="ARBA00052699"/>
    </source>
</evidence>
<feature type="coiled-coil region" evidence="10">
    <location>
        <begin position="249"/>
        <end position="276"/>
    </location>
</feature>
<dbReference type="GO" id="GO:0005737">
    <property type="term" value="C:cytoplasm"/>
    <property type="evidence" value="ECO:0007669"/>
    <property type="project" value="TreeGrafter"/>
</dbReference>
<proteinExistence type="inferred from homology"/>
<dbReference type="RefSeq" id="WP_039230877.1">
    <property type="nucleotide sequence ID" value="NZ_JWIQ02000010.1"/>
</dbReference>
<dbReference type="PANTHER" id="PTHR11808">
    <property type="entry name" value="TRANS-SULFURATION ENZYME FAMILY MEMBER"/>
    <property type="match status" value="1"/>
</dbReference>
<evidence type="ECO:0000256" key="6">
    <source>
        <dbReference type="ARBA" id="ARBA00048780"/>
    </source>
</evidence>
<evidence type="ECO:0000256" key="1">
    <source>
        <dbReference type="ARBA" id="ARBA00001933"/>
    </source>
</evidence>
<comment type="similarity">
    <text evidence="2 9">Belongs to the trans-sulfuration enzymes family.</text>
</comment>
<comment type="caution">
    <text evidence="12">The sequence shown here is derived from an EMBL/GenBank/DDBJ whole genome shotgun (WGS) entry which is preliminary data.</text>
</comment>
<dbReference type="PROSITE" id="PS00868">
    <property type="entry name" value="CYS_MET_METAB_PP"/>
    <property type="match status" value="1"/>
</dbReference>
<evidence type="ECO:0000313" key="12">
    <source>
        <dbReference type="EMBL" id="KKB41443.1"/>
    </source>
</evidence>
<dbReference type="GO" id="GO:0018826">
    <property type="term" value="F:methionine gamma-lyase activity"/>
    <property type="evidence" value="ECO:0007669"/>
    <property type="project" value="UniProtKB-EC"/>
</dbReference>
<dbReference type="InterPro" id="IPR015421">
    <property type="entry name" value="PyrdxlP-dep_Trfase_major"/>
</dbReference>
<dbReference type="EC" id="4.4.1.2" evidence="4"/>
<dbReference type="CDD" id="cd00614">
    <property type="entry name" value="CGS_like"/>
    <property type="match status" value="1"/>
</dbReference>
<evidence type="ECO:0000256" key="4">
    <source>
        <dbReference type="ARBA" id="ARBA00047175"/>
    </source>
</evidence>
<accession>A0A0F5HZQ4</accession>
<dbReference type="FunFam" id="3.40.640.10:FF:000046">
    <property type="entry name" value="Cystathionine gamma-lyase"/>
    <property type="match status" value="1"/>
</dbReference>
<evidence type="ECO:0000256" key="3">
    <source>
        <dbReference type="ARBA" id="ARBA00022898"/>
    </source>
</evidence>
<dbReference type="Gene3D" id="3.90.1150.10">
    <property type="entry name" value="Aspartate Aminotransferase, domain 1"/>
    <property type="match status" value="1"/>
</dbReference>
<dbReference type="AlphaFoldDB" id="A0A0F5HZQ4"/>
<dbReference type="STRING" id="1221996.QY95_00762"/>
<reference evidence="12" key="1">
    <citation type="submission" date="2015-02" db="EMBL/GenBank/DDBJ databases">
        <title>Genome Assembly of Bacillaceae bacterium MTCC 8252.</title>
        <authorList>
            <person name="Verma A."/>
            <person name="Khatri I."/>
            <person name="Mual P."/>
            <person name="Subramanian S."/>
            <person name="Krishnamurthi S."/>
        </authorList>
    </citation>
    <scope>NUCLEOTIDE SEQUENCE [LARGE SCALE GENOMIC DNA]</scope>
    <source>
        <strain evidence="12">MTCC 8252</strain>
    </source>
</reference>
<organism evidence="12 13">
    <name type="scientific">Bacillus thermotolerans</name>
    <name type="common">Quasibacillus thermotolerans</name>
    <dbReference type="NCBI Taxonomy" id="1221996"/>
    <lineage>
        <taxon>Bacteria</taxon>
        <taxon>Bacillati</taxon>
        <taxon>Bacillota</taxon>
        <taxon>Bacilli</taxon>
        <taxon>Bacillales</taxon>
        <taxon>Bacillaceae</taxon>
        <taxon>Bacillus</taxon>
    </lineage>
</organism>
<keyword evidence="3 8" id="KW-0663">Pyridoxal phosphate</keyword>
<comment type="catalytic activity">
    <reaction evidence="6">
        <text>L-homocysteine + H2O = 2-oxobutanoate + hydrogen sulfide + NH4(+) + H(+)</text>
        <dbReference type="Rhea" id="RHEA:14501"/>
        <dbReference type="ChEBI" id="CHEBI:15377"/>
        <dbReference type="ChEBI" id="CHEBI:15378"/>
        <dbReference type="ChEBI" id="CHEBI:16763"/>
        <dbReference type="ChEBI" id="CHEBI:28938"/>
        <dbReference type="ChEBI" id="CHEBI:29919"/>
        <dbReference type="ChEBI" id="CHEBI:58199"/>
        <dbReference type="EC" id="4.4.1.2"/>
    </reaction>
    <physiologicalReaction direction="left-to-right" evidence="6">
        <dbReference type="Rhea" id="RHEA:14502"/>
    </physiologicalReaction>
</comment>
<dbReference type="GO" id="GO:0047982">
    <property type="term" value="F:homocysteine desulfhydrase activity"/>
    <property type="evidence" value="ECO:0007669"/>
    <property type="project" value="UniProtKB-EC"/>
</dbReference>
<keyword evidence="13" id="KW-1185">Reference proteome</keyword>
<evidence type="ECO:0000256" key="8">
    <source>
        <dbReference type="PIRSR" id="PIRSR001434-2"/>
    </source>
</evidence>
<dbReference type="InterPro" id="IPR054542">
    <property type="entry name" value="Cys_met_metab_PP"/>
</dbReference>
<dbReference type="Pfam" id="PF01053">
    <property type="entry name" value="Cys_Met_Meta_PP"/>
    <property type="match status" value="1"/>
</dbReference>
<dbReference type="Proteomes" id="UP000031563">
    <property type="component" value="Unassembled WGS sequence"/>
</dbReference>
<evidence type="ECO:0000256" key="5">
    <source>
        <dbReference type="ARBA" id="ARBA00047199"/>
    </source>
</evidence>
<dbReference type="GO" id="GO:0030170">
    <property type="term" value="F:pyridoxal phosphate binding"/>
    <property type="evidence" value="ECO:0007669"/>
    <property type="project" value="InterPro"/>
</dbReference>
<gene>
    <name evidence="12" type="ORF">QY95_00762</name>
</gene>
<evidence type="ECO:0000313" key="13">
    <source>
        <dbReference type="Proteomes" id="UP000031563"/>
    </source>
</evidence>
<dbReference type="OrthoDB" id="9803887at2"/>
<sequence length="384" mass="42210">MRGPSFRTKAVHNHLQESRPFKSKSTPIYQTSVFSFDSLEEMEGYFEGKTPYLYTRNGHPNSDELAQSVATLEEAPDGVAASSGLGAILAGILSVAESGDHLVAASDLYGGTYHLIKEELKTFGIETTFVNFRNHTAVEKAIQPNTKLIYTESVTNPFLRVEDIDTVTEIAKKHGLSTMVDNTFATPYLLKPYTQGVDLVVHSATKYIGGHSDVSAGVVTGRTELIQKARSKVSNLGLNLSPFESWLACRGLKTLAVRMERQIDNAEELAGFLEEHSQVKRVYYPEYVSEQGRGAMVTVELEEGTNMSRFFSSLGWIKIVPSLAGVETTVSYPLGTSHRSLTDEEKAKLNINERLVRISVGIEESADIIRQIHAALSESAVEAN</sequence>
<keyword evidence="10" id="KW-0175">Coiled coil</keyword>
<feature type="region of interest" description="Disordered" evidence="11">
    <location>
        <begin position="1"/>
        <end position="23"/>
    </location>
</feature>
<dbReference type="InterPro" id="IPR015422">
    <property type="entry name" value="PyrdxlP-dep_Trfase_small"/>
</dbReference>